<dbReference type="EMBL" id="JSYJ01000226">
    <property type="protein sequence ID" value="KHM90540.1"/>
    <property type="molecule type" value="Genomic_DNA"/>
</dbReference>
<evidence type="ECO:0000313" key="3">
    <source>
        <dbReference type="Proteomes" id="UP000030969"/>
    </source>
</evidence>
<evidence type="ECO:0000313" key="2">
    <source>
        <dbReference type="EMBL" id="KHM90540.1"/>
    </source>
</evidence>
<dbReference type="AlphaFoldDB" id="A0AAJ0IVA5"/>
<protein>
    <submittedName>
        <fullName evidence="2">Uncharacterized protein</fullName>
    </submittedName>
</protein>
<name>A0AAJ0IVA5_9XANT</name>
<feature type="region of interest" description="Disordered" evidence="1">
    <location>
        <begin position="67"/>
        <end position="88"/>
    </location>
</feature>
<sequence>MRRRVPALRWREALSSNFNRMRRRSCVSARAHRWQRVDAPTLASLPAQRHAHGALRATSKAVQQFAAPAAAHDLQKMRINNPPASPAA</sequence>
<proteinExistence type="predicted"/>
<gene>
    <name evidence="2" type="ORF">OR61_21675</name>
</gene>
<dbReference type="Proteomes" id="UP000030969">
    <property type="component" value="Unassembled WGS sequence"/>
</dbReference>
<reference evidence="2 3" key="1">
    <citation type="submission" date="2014-11" db="EMBL/GenBank/DDBJ databases">
        <title>Draft Genome Sequences of Xanthomonas vesicatoria Strains from the Balkan Peninsula.</title>
        <authorList>
            <person name="Vancheva T."/>
            <person name="Lefeuvre P."/>
            <person name="Bogatzevska N."/>
            <person name="Moncheva P."/>
            <person name="Koebnik R."/>
        </authorList>
    </citation>
    <scope>NUCLEOTIDE SEQUENCE [LARGE SCALE GENOMIC DNA]</scope>
    <source>
        <strain evidence="2 3">53M</strain>
    </source>
</reference>
<organism evidence="2 3">
    <name type="scientific">Xanthomonas vesicatoria</name>
    <dbReference type="NCBI Taxonomy" id="56460"/>
    <lineage>
        <taxon>Bacteria</taxon>
        <taxon>Pseudomonadati</taxon>
        <taxon>Pseudomonadota</taxon>
        <taxon>Gammaproteobacteria</taxon>
        <taxon>Lysobacterales</taxon>
        <taxon>Lysobacteraceae</taxon>
        <taxon>Xanthomonas</taxon>
    </lineage>
</organism>
<evidence type="ECO:0000256" key="1">
    <source>
        <dbReference type="SAM" id="MobiDB-lite"/>
    </source>
</evidence>
<accession>A0AAJ0IVA5</accession>
<comment type="caution">
    <text evidence="2">The sequence shown here is derived from an EMBL/GenBank/DDBJ whole genome shotgun (WGS) entry which is preliminary data.</text>
</comment>